<evidence type="ECO:0000313" key="1">
    <source>
        <dbReference type="EMBL" id="SVC74927.1"/>
    </source>
</evidence>
<protein>
    <submittedName>
        <fullName evidence="1">Uncharacterized protein</fullName>
    </submittedName>
</protein>
<sequence length="32" mass="3405">MINDRHSIGYNGAVLHVAAELAAGLEQRLGDL</sequence>
<feature type="non-terminal residue" evidence="1">
    <location>
        <position position="32"/>
    </location>
</feature>
<dbReference type="AlphaFoldDB" id="A0A382PQ05"/>
<proteinExistence type="predicted"/>
<reference evidence="1" key="1">
    <citation type="submission" date="2018-05" db="EMBL/GenBank/DDBJ databases">
        <authorList>
            <person name="Lanie J.A."/>
            <person name="Ng W.-L."/>
            <person name="Kazmierczak K.M."/>
            <person name="Andrzejewski T.M."/>
            <person name="Davidsen T.M."/>
            <person name="Wayne K.J."/>
            <person name="Tettelin H."/>
            <person name="Glass J.I."/>
            <person name="Rusch D."/>
            <person name="Podicherti R."/>
            <person name="Tsui H.-C.T."/>
            <person name="Winkler M.E."/>
        </authorList>
    </citation>
    <scope>NUCLEOTIDE SEQUENCE</scope>
</reference>
<accession>A0A382PQ05</accession>
<dbReference type="EMBL" id="UINC01108663">
    <property type="protein sequence ID" value="SVC74927.1"/>
    <property type="molecule type" value="Genomic_DNA"/>
</dbReference>
<name>A0A382PQ05_9ZZZZ</name>
<organism evidence="1">
    <name type="scientific">marine metagenome</name>
    <dbReference type="NCBI Taxonomy" id="408172"/>
    <lineage>
        <taxon>unclassified sequences</taxon>
        <taxon>metagenomes</taxon>
        <taxon>ecological metagenomes</taxon>
    </lineage>
</organism>
<gene>
    <name evidence="1" type="ORF">METZ01_LOCUS327781</name>
</gene>